<evidence type="ECO:0000313" key="2">
    <source>
        <dbReference type="EMBL" id="BAY83020.1"/>
    </source>
</evidence>
<feature type="domain" description="DUF6745" evidence="1">
    <location>
        <begin position="175"/>
        <end position="354"/>
    </location>
</feature>
<name>A0A1Z4LP41_9CYAN</name>
<dbReference type="Pfam" id="PF20530">
    <property type="entry name" value="DUF6745"/>
    <property type="match status" value="1"/>
</dbReference>
<proteinExistence type="predicted"/>
<dbReference type="OrthoDB" id="489446at2"/>
<protein>
    <recommendedName>
        <fullName evidence="1">DUF6745 domain-containing protein</fullName>
    </recommendedName>
</protein>
<dbReference type="EMBL" id="AP018227">
    <property type="protein sequence ID" value="BAY83020.1"/>
    <property type="molecule type" value="Genomic_DNA"/>
</dbReference>
<reference evidence="2 3" key="1">
    <citation type="submission" date="2017-06" db="EMBL/GenBank/DDBJ databases">
        <title>Genome sequencing of cyanobaciteial culture collection at National Institute for Environmental Studies (NIES).</title>
        <authorList>
            <person name="Hirose Y."/>
            <person name="Shimura Y."/>
            <person name="Fujisawa T."/>
            <person name="Nakamura Y."/>
            <person name="Kawachi M."/>
        </authorList>
    </citation>
    <scope>NUCLEOTIDE SEQUENCE [LARGE SCALE GENOMIC DNA]</scope>
    <source>
        <strain evidence="2 3">NIES-267</strain>
    </source>
</reference>
<dbReference type="InterPro" id="IPR046633">
    <property type="entry name" value="DUF6745"/>
</dbReference>
<dbReference type="AlphaFoldDB" id="A0A1Z4LP41"/>
<gene>
    <name evidence="2" type="ORF">NIES267_25060</name>
</gene>
<organism evidence="2 3">
    <name type="scientific">Calothrix parasitica NIES-267</name>
    <dbReference type="NCBI Taxonomy" id="1973488"/>
    <lineage>
        <taxon>Bacteria</taxon>
        <taxon>Bacillati</taxon>
        <taxon>Cyanobacteriota</taxon>
        <taxon>Cyanophyceae</taxon>
        <taxon>Nostocales</taxon>
        <taxon>Calotrichaceae</taxon>
        <taxon>Calothrix</taxon>
    </lineage>
</organism>
<keyword evidence="3" id="KW-1185">Reference proteome</keyword>
<accession>A0A1Z4LP41</accession>
<evidence type="ECO:0000259" key="1">
    <source>
        <dbReference type="Pfam" id="PF20530"/>
    </source>
</evidence>
<sequence>MSENKIITELTPEQEALIPVYRDKWLKITLSTERINRVKATQAVKEFYKFIGEYEPEIIFFDSPYKTCEKLDRIFTQFKDIYMFNHLGHIFKNHICDLVFDKKATEILKKLGNISFRRRIGIEFTIYNELYDKGIDVYPEYIHDYSHPIDWATNHGAFYDFCISVLNLPFYQERWDILQRIVRECWWVFSFKGICLICERPFNPKFDEHNNLHADGKPAIQYADGFKVYSHHGIWLPEKYGSIPSSQWKSQWLLEEQNAELRRILIQAIGYNKIYQELGAIELDSWQEYTLLEIDNYTELNPKHPQNYSEPMHLLKMTCPSTGFIHFLRVPPDINSARTAITWINWGIDPEDFDIQS</sequence>
<evidence type="ECO:0000313" key="3">
    <source>
        <dbReference type="Proteomes" id="UP000218418"/>
    </source>
</evidence>
<dbReference type="Proteomes" id="UP000218418">
    <property type="component" value="Chromosome"/>
</dbReference>